<protein>
    <recommendedName>
        <fullName evidence="13">EF-hand domain-containing protein</fullName>
    </recommendedName>
</protein>
<dbReference type="Gene3D" id="1.10.238.10">
    <property type="entry name" value="EF-hand"/>
    <property type="match status" value="1"/>
</dbReference>
<evidence type="ECO:0000256" key="7">
    <source>
        <dbReference type="ARBA" id="ARBA00022989"/>
    </source>
</evidence>
<comment type="catalytic activity">
    <reaction evidence="10">
        <text>Mg(2+)(in) = Mg(2+)(out)</text>
        <dbReference type="Rhea" id="RHEA:29827"/>
        <dbReference type="ChEBI" id="CHEBI:18420"/>
    </reaction>
</comment>
<evidence type="ECO:0000256" key="5">
    <source>
        <dbReference type="ARBA" id="ARBA00022692"/>
    </source>
</evidence>
<keyword evidence="7 12" id="KW-1133">Transmembrane helix</keyword>
<evidence type="ECO:0000313" key="15">
    <source>
        <dbReference type="Proteomes" id="UP001162031"/>
    </source>
</evidence>
<evidence type="ECO:0000259" key="13">
    <source>
        <dbReference type="PROSITE" id="PS50222"/>
    </source>
</evidence>
<dbReference type="AlphaFoldDB" id="A0AAV0UTA6"/>
<dbReference type="Proteomes" id="UP001162031">
    <property type="component" value="Unassembled WGS sequence"/>
</dbReference>
<evidence type="ECO:0000256" key="10">
    <source>
        <dbReference type="ARBA" id="ARBA00034269"/>
    </source>
</evidence>
<comment type="caution">
    <text evidence="14">The sequence shown here is derived from an EMBL/GenBank/DDBJ whole genome shotgun (WGS) entry which is preliminary data.</text>
</comment>
<dbReference type="InterPro" id="IPR045863">
    <property type="entry name" value="CorA_TM1_TM2"/>
</dbReference>
<dbReference type="GO" id="GO:0015087">
    <property type="term" value="F:cobalt ion transmembrane transporter activity"/>
    <property type="evidence" value="ECO:0007669"/>
    <property type="project" value="TreeGrafter"/>
</dbReference>
<dbReference type="FunFam" id="1.20.58.340:FF:000021">
    <property type="entry name" value="Magnesium and cobalt transporter CorA"/>
    <property type="match status" value="1"/>
</dbReference>
<dbReference type="PANTHER" id="PTHR46494:SF1">
    <property type="entry name" value="CORA FAMILY METAL ION TRANSPORTER (EUROFUNG)"/>
    <property type="match status" value="1"/>
</dbReference>
<proteinExistence type="inferred from homology"/>
<evidence type="ECO:0000256" key="1">
    <source>
        <dbReference type="ARBA" id="ARBA00004651"/>
    </source>
</evidence>
<reference evidence="14" key="1">
    <citation type="submission" date="2022-12" db="EMBL/GenBank/DDBJ databases">
        <authorList>
            <person name="Webb A."/>
        </authorList>
    </citation>
    <scope>NUCLEOTIDE SEQUENCE</scope>
    <source>
        <strain evidence="14">Hp1</strain>
    </source>
</reference>
<dbReference type="InterPro" id="IPR011992">
    <property type="entry name" value="EF-hand-dom_pair"/>
</dbReference>
<dbReference type="GO" id="GO:0015095">
    <property type="term" value="F:magnesium ion transmembrane transporter activity"/>
    <property type="evidence" value="ECO:0007669"/>
    <property type="project" value="TreeGrafter"/>
</dbReference>
<evidence type="ECO:0000256" key="9">
    <source>
        <dbReference type="ARBA" id="ARBA00023136"/>
    </source>
</evidence>
<gene>
    <name evidence="14" type="ORF">HBR001_LOCUS7516</name>
</gene>
<evidence type="ECO:0000313" key="14">
    <source>
        <dbReference type="EMBL" id="CAI5738531.1"/>
    </source>
</evidence>
<evidence type="ECO:0000256" key="8">
    <source>
        <dbReference type="ARBA" id="ARBA00023065"/>
    </source>
</evidence>
<evidence type="ECO:0000256" key="11">
    <source>
        <dbReference type="ARBA" id="ARBA00045497"/>
    </source>
</evidence>
<keyword evidence="15" id="KW-1185">Reference proteome</keyword>
<dbReference type="Gene3D" id="3.30.460.20">
    <property type="entry name" value="CorA soluble domain-like"/>
    <property type="match status" value="1"/>
</dbReference>
<feature type="transmembrane region" description="Helical" evidence="12">
    <location>
        <begin position="470"/>
        <end position="490"/>
    </location>
</feature>
<name>A0AAV0UTA6_HYABA</name>
<keyword evidence="4" id="KW-1003">Cell membrane</keyword>
<dbReference type="FunFam" id="1.20.58.340:FF:000004">
    <property type="entry name" value="Magnesium transport protein CorA"/>
    <property type="match status" value="1"/>
</dbReference>
<comment type="function">
    <text evidence="11">Mediates influx of magnesium ions. Alternates between open and closed states. Activated by low cytoplasmic Mg(2+) levels. Inactive when cytoplasmic Mg(2+) levels are high.</text>
</comment>
<organism evidence="14 15">
    <name type="scientific">Hyaloperonospora brassicae</name>
    <name type="common">Brassica downy mildew</name>
    <name type="synonym">Peronospora brassicae</name>
    <dbReference type="NCBI Taxonomy" id="162125"/>
    <lineage>
        <taxon>Eukaryota</taxon>
        <taxon>Sar</taxon>
        <taxon>Stramenopiles</taxon>
        <taxon>Oomycota</taxon>
        <taxon>Peronosporomycetes</taxon>
        <taxon>Peronosporales</taxon>
        <taxon>Peronosporaceae</taxon>
        <taxon>Hyaloperonospora</taxon>
    </lineage>
</organism>
<feature type="transmembrane region" description="Helical" evidence="12">
    <location>
        <begin position="432"/>
        <end position="450"/>
    </location>
</feature>
<keyword evidence="3" id="KW-0813">Transport</keyword>
<dbReference type="GO" id="GO:0050897">
    <property type="term" value="F:cobalt ion binding"/>
    <property type="evidence" value="ECO:0007669"/>
    <property type="project" value="TreeGrafter"/>
</dbReference>
<dbReference type="EMBL" id="CANTFL010001383">
    <property type="protein sequence ID" value="CAI5738531.1"/>
    <property type="molecule type" value="Genomic_DNA"/>
</dbReference>
<feature type="domain" description="EF-hand" evidence="13">
    <location>
        <begin position="62"/>
        <end position="97"/>
    </location>
</feature>
<dbReference type="PANTHER" id="PTHR46494">
    <property type="entry name" value="CORA FAMILY METAL ION TRANSPORTER (EUROFUNG)"/>
    <property type="match status" value="1"/>
</dbReference>
<dbReference type="InterPro" id="IPR045861">
    <property type="entry name" value="CorA_cytoplasmic_dom"/>
</dbReference>
<evidence type="ECO:0000256" key="4">
    <source>
        <dbReference type="ARBA" id="ARBA00022475"/>
    </source>
</evidence>
<evidence type="ECO:0000256" key="3">
    <source>
        <dbReference type="ARBA" id="ARBA00022448"/>
    </source>
</evidence>
<dbReference type="InterPro" id="IPR002523">
    <property type="entry name" value="MgTranspt_CorA/ZnTranspt_ZntB"/>
</dbReference>
<dbReference type="PROSITE" id="PS50222">
    <property type="entry name" value="EF_HAND_2"/>
    <property type="match status" value="1"/>
</dbReference>
<dbReference type="InterPro" id="IPR002048">
    <property type="entry name" value="EF_hand_dom"/>
</dbReference>
<keyword evidence="5 12" id="KW-0812">Transmembrane</keyword>
<dbReference type="Gene3D" id="1.20.58.340">
    <property type="entry name" value="Magnesium transport protein CorA, transmembrane region"/>
    <property type="match status" value="2"/>
</dbReference>
<dbReference type="Pfam" id="PF01544">
    <property type="entry name" value="CorA"/>
    <property type="match status" value="1"/>
</dbReference>
<dbReference type="SUPFAM" id="SSF144083">
    <property type="entry name" value="Magnesium transport protein CorA, transmembrane region"/>
    <property type="match status" value="1"/>
</dbReference>
<keyword evidence="8" id="KW-0406">Ion transport</keyword>
<comment type="subcellular location">
    <subcellularLocation>
        <location evidence="1">Cell membrane</location>
        <topology evidence="1">Multi-pass membrane protein</topology>
    </subcellularLocation>
</comment>
<evidence type="ECO:0000256" key="2">
    <source>
        <dbReference type="ARBA" id="ARBA00009765"/>
    </source>
</evidence>
<evidence type="ECO:0000256" key="12">
    <source>
        <dbReference type="SAM" id="Phobius"/>
    </source>
</evidence>
<dbReference type="Pfam" id="PF13499">
    <property type="entry name" value="EF-hand_7"/>
    <property type="match status" value="1"/>
</dbReference>
<dbReference type="SUPFAM" id="SSF143865">
    <property type="entry name" value="CorA soluble domain-like"/>
    <property type="match status" value="1"/>
</dbReference>
<accession>A0AAV0UTA6</accession>
<dbReference type="GO" id="GO:0000287">
    <property type="term" value="F:magnesium ion binding"/>
    <property type="evidence" value="ECO:0007669"/>
    <property type="project" value="TreeGrafter"/>
</dbReference>
<comment type="similarity">
    <text evidence="2">Belongs to the CorA metal ion transporter (MIT) (TC 1.A.35) family.</text>
</comment>
<dbReference type="CDD" id="cd12822">
    <property type="entry name" value="TmCorA-like"/>
    <property type="match status" value="1"/>
</dbReference>
<evidence type="ECO:0000256" key="6">
    <source>
        <dbReference type="ARBA" id="ARBA00022842"/>
    </source>
</evidence>
<keyword evidence="6" id="KW-0460">Magnesium</keyword>
<dbReference type="GO" id="GO:0005886">
    <property type="term" value="C:plasma membrane"/>
    <property type="evidence" value="ECO:0007669"/>
    <property type="project" value="UniProtKB-SubCell"/>
</dbReference>
<sequence>MKWTTSLGAVEDSEELSLMDPLYDLTSARMKKLFSSFNPQDNGMVSYEGFRRGLEAMGISCRDDELFQAFIEKMDDDQSGGITYHEFVNAIQEIKLAQLFNPEYLRNMPLEDTAVKPGSRRGKTPAVLGSIEYSPDRIRSVHPIDQVQRFIYSTKPNWATVRWINVEGIDPLLMRRLAVRYRLHPLAVEDTLDTDVERPKYDEYDEHLSLVVQTIHARDLWLVKKYQSMYRASLYVHDEDVSPFDSMTKKELDEHLNKLKIGSVMTAPQQLSLYIMDDVLISVQERSSSLWSMLKQRLDRSYSKVRQHGTAFLAYTIVDVCVDELAPLTHTFGAKLVMLERLLCLDLRYFDVSRLACCAKQIKGLQVLCKPLSEVILHLSEAEEFEGETLRYFRDVLDHVTTVEEDCERHLDRCRSLMEDFHNARAAQQNDVSYILALVAAIFLPAQFLTGLYGMNFTNIPELQHRNGYFIWWVVVLLIALGTIAMFKYYKKWL</sequence>
<dbReference type="SUPFAM" id="SSF47473">
    <property type="entry name" value="EF-hand"/>
    <property type="match status" value="1"/>
</dbReference>
<keyword evidence="9 12" id="KW-0472">Membrane</keyword>
<dbReference type="GO" id="GO:0005509">
    <property type="term" value="F:calcium ion binding"/>
    <property type="evidence" value="ECO:0007669"/>
    <property type="project" value="InterPro"/>
</dbReference>